<dbReference type="RefSeq" id="WP_011939870.1">
    <property type="nucleotide sequence ID" value="NC_009483.1"/>
</dbReference>
<evidence type="ECO:0000313" key="3">
    <source>
        <dbReference type="Proteomes" id="UP000006695"/>
    </source>
</evidence>
<keyword evidence="3" id="KW-1185">Reference proteome</keyword>
<dbReference type="PROSITE" id="PS51257">
    <property type="entry name" value="PROKAR_LIPOPROTEIN"/>
    <property type="match status" value="1"/>
</dbReference>
<organism evidence="2 3">
    <name type="scientific">Geotalea uraniireducens (strain Rf4)</name>
    <name type="common">Geobacter uraniireducens</name>
    <dbReference type="NCBI Taxonomy" id="351605"/>
    <lineage>
        <taxon>Bacteria</taxon>
        <taxon>Pseudomonadati</taxon>
        <taxon>Thermodesulfobacteriota</taxon>
        <taxon>Desulfuromonadia</taxon>
        <taxon>Geobacterales</taxon>
        <taxon>Geobacteraceae</taxon>
        <taxon>Geotalea</taxon>
    </lineage>
</organism>
<dbReference type="HOGENOM" id="CLU_595496_0_0_7"/>
<gene>
    <name evidence="2" type="ordered locus">Gura_3031</name>
</gene>
<protein>
    <submittedName>
        <fullName evidence="2">Uncharacterized protein</fullName>
    </submittedName>
</protein>
<dbReference type="KEGG" id="gur:Gura_3031"/>
<name>A5G5Y5_GEOUR</name>
<dbReference type="EMBL" id="CP000698">
    <property type="protein sequence ID" value="ABQ27203.1"/>
    <property type="molecule type" value="Genomic_DNA"/>
</dbReference>
<feature type="signal peptide" evidence="1">
    <location>
        <begin position="1"/>
        <end position="18"/>
    </location>
</feature>
<dbReference type="Proteomes" id="UP000006695">
    <property type="component" value="Chromosome"/>
</dbReference>
<reference evidence="2 3" key="1">
    <citation type="submission" date="2007-05" db="EMBL/GenBank/DDBJ databases">
        <title>Complete sequence of Geobacter uraniireducens Rf4.</title>
        <authorList>
            <consortium name="US DOE Joint Genome Institute"/>
            <person name="Copeland A."/>
            <person name="Lucas S."/>
            <person name="Lapidus A."/>
            <person name="Barry K."/>
            <person name="Detter J.C."/>
            <person name="Glavina del Rio T."/>
            <person name="Hammon N."/>
            <person name="Israni S."/>
            <person name="Dalin E."/>
            <person name="Tice H."/>
            <person name="Pitluck S."/>
            <person name="Chertkov O."/>
            <person name="Brettin T."/>
            <person name="Bruce D."/>
            <person name="Han C."/>
            <person name="Schmutz J."/>
            <person name="Larimer F."/>
            <person name="Land M."/>
            <person name="Hauser L."/>
            <person name="Kyrpides N."/>
            <person name="Mikhailova N."/>
            <person name="Shelobolina E."/>
            <person name="Aklujkar M."/>
            <person name="Lovley D."/>
            <person name="Richardson P."/>
        </authorList>
    </citation>
    <scope>NUCLEOTIDE SEQUENCE [LARGE SCALE GENOMIC DNA]</scope>
    <source>
        <strain evidence="3">ATCC BAA-1134 / JCM 13001 / Rf4</strain>
    </source>
</reference>
<keyword evidence="1" id="KW-0732">Signal</keyword>
<proteinExistence type="predicted"/>
<dbReference type="STRING" id="351605.Gura_3031"/>
<evidence type="ECO:0000313" key="2">
    <source>
        <dbReference type="EMBL" id="ABQ27203.1"/>
    </source>
</evidence>
<feature type="chain" id="PRO_5002683333" evidence="1">
    <location>
        <begin position="19"/>
        <end position="465"/>
    </location>
</feature>
<dbReference type="OrthoDB" id="5401542at2"/>
<sequence>MKKISVYLLLMFALGIMAGCGTGASTANNATGTVSLQIDLATLQHNASSAAKIAFSTMTTSTNTITAVSATLSRDGYTDIVTDLSVANNVASGTVTGLAKGYWRVTANAYNGQALIYTGSVDVNVVAGAQVAAEILFDPASAVVDPATTGSVSLSVGFNKLPGYSKIRQFVSTILQDKVNKKFYIFDSSAGVLAVYADTLVREKDIPLQASPQALAVETAGGSLLLGYSTGKIYRLNIADESLTLLADSLISINALVPVSSKFVLVGNGTGWGPSNTYETINLENGQIVTSKSYWYPLSNFTFNQATGMAYALDSGLSPADMHHLAINASTGTIDSIGDSRYHGDYGFGAPIRVMNSDTRIATGSGNMFISSPAAADDITYAGNLGHTFIDLVSDDDLGNLYMLNSDNIKKLLVIKQDTLFTTMSIDIVAEPKQVFNTPNSIIVFIKSDSDYYAKVFSKTSLGLM</sequence>
<accession>A5G5Y5</accession>
<dbReference type="AlphaFoldDB" id="A5G5Y5"/>
<dbReference type="SUPFAM" id="SSF63825">
    <property type="entry name" value="YWTD domain"/>
    <property type="match status" value="1"/>
</dbReference>
<evidence type="ECO:0000256" key="1">
    <source>
        <dbReference type="SAM" id="SignalP"/>
    </source>
</evidence>